<dbReference type="AlphaFoldDB" id="A0A1H3H6C2"/>
<dbReference type="Pfam" id="PF13701">
    <property type="entry name" value="DDE_Tnp_1_4"/>
    <property type="match status" value="1"/>
</dbReference>
<evidence type="ECO:0000259" key="1">
    <source>
        <dbReference type="Pfam" id="PF13701"/>
    </source>
</evidence>
<feature type="domain" description="Transposase DDE" evidence="1">
    <location>
        <begin position="1"/>
        <end position="131"/>
    </location>
</feature>
<evidence type="ECO:0000313" key="3">
    <source>
        <dbReference type="Proteomes" id="UP000198640"/>
    </source>
</evidence>
<dbReference type="STRING" id="44576.SAMN05421881_101823"/>
<sequence>MVEQFIASFDDTPSELILDFDATDDVIHGKQEGRFFHGYYDHYCLLPLYVFCGDQLLVSYLRSSKQDAARHAWAILSLLVKRLRKAWPKVQIIFRGDSGFCRHKMLRWCEHHAIGYIVGIAQNKRLNACAVATGSTIKL</sequence>
<evidence type="ECO:0000313" key="2">
    <source>
        <dbReference type="EMBL" id="SDY10458.1"/>
    </source>
</evidence>
<keyword evidence="3" id="KW-1185">Reference proteome</keyword>
<protein>
    <submittedName>
        <fullName evidence="2">Transposase DDE domain group 1</fullName>
    </submittedName>
</protein>
<reference evidence="2 3" key="1">
    <citation type="submission" date="2016-10" db="EMBL/GenBank/DDBJ databases">
        <authorList>
            <person name="de Groot N.N."/>
        </authorList>
    </citation>
    <scope>NUCLEOTIDE SEQUENCE [LARGE SCALE GENOMIC DNA]</scope>
    <source>
        <strain evidence="2 3">Nm1</strain>
    </source>
</reference>
<dbReference type="Proteomes" id="UP000198640">
    <property type="component" value="Unassembled WGS sequence"/>
</dbReference>
<proteinExistence type="predicted"/>
<name>A0A1H3H6C2_9PROT</name>
<dbReference type="InterPro" id="IPR025668">
    <property type="entry name" value="Tnp_DDE_dom"/>
</dbReference>
<accession>A0A1H3H6C2</accession>
<gene>
    <name evidence="2" type="ORF">SAMN05421881_101823</name>
</gene>
<dbReference type="EMBL" id="FNOY01000018">
    <property type="protein sequence ID" value="SDY10458.1"/>
    <property type="molecule type" value="Genomic_DNA"/>
</dbReference>
<organism evidence="2 3">
    <name type="scientific">Nitrosomonas halophila</name>
    <dbReference type="NCBI Taxonomy" id="44576"/>
    <lineage>
        <taxon>Bacteria</taxon>
        <taxon>Pseudomonadati</taxon>
        <taxon>Pseudomonadota</taxon>
        <taxon>Betaproteobacteria</taxon>
        <taxon>Nitrosomonadales</taxon>
        <taxon>Nitrosomonadaceae</taxon>
        <taxon>Nitrosomonas</taxon>
    </lineage>
</organism>